<evidence type="ECO:0000313" key="2">
    <source>
        <dbReference type="Proteomes" id="UP000285655"/>
    </source>
</evidence>
<dbReference type="AlphaFoldDB" id="A0A419DA05"/>
<comment type="caution">
    <text evidence="1">The sequence shown here is derived from an EMBL/GenBank/DDBJ whole genome shotgun (WGS) entry which is preliminary data.</text>
</comment>
<evidence type="ECO:0000313" key="1">
    <source>
        <dbReference type="EMBL" id="RJO59910.1"/>
    </source>
</evidence>
<dbReference type="EMBL" id="QZJW01000058">
    <property type="protein sequence ID" value="RJO59910.1"/>
    <property type="molecule type" value="Genomic_DNA"/>
</dbReference>
<accession>A0A419DA05</accession>
<sequence>MHGYARPDYLSRLLDRWEIHAPSIGWFRQSGGTRIRETLGINEKDSRAILIDWTGLLIIGVDSEGENTE</sequence>
<name>A0A419DA05_9BACT</name>
<protein>
    <submittedName>
        <fullName evidence="1">Uncharacterized protein</fullName>
    </submittedName>
</protein>
<organism evidence="1 2">
    <name type="scientific">candidate division WS5 bacterium</name>
    <dbReference type="NCBI Taxonomy" id="2093353"/>
    <lineage>
        <taxon>Bacteria</taxon>
        <taxon>candidate division WS5</taxon>
    </lineage>
</organism>
<proteinExistence type="predicted"/>
<reference evidence="1 2" key="1">
    <citation type="journal article" date="2017" name="ISME J.">
        <title>Energy and carbon metabolisms in a deep terrestrial subsurface fluid microbial community.</title>
        <authorList>
            <person name="Momper L."/>
            <person name="Jungbluth S.P."/>
            <person name="Lee M.D."/>
            <person name="Amend J.P."/>
        </authorList>
    </citation>
    <scope>NUCLEOTIDE SEQUENCE [LARGE SCALE GENOMIC DNA]</scope>
    <source>
        <strain evidence="1">SURF_29</strain>
    </source>
</reference>
<dbReference type="Proteomes" id="UP000285655">
    <property type="component" value="Unassembled WGS sequence"/>
</dbReference>
<gene>
    <name evidence="1" type="ORF">C4544_07445</name>
</gene>